<protein>
    <submittedName>
        <fullName evidence="3">PRTRC system ThiF family protein</fullName>
    </submittedName>
</protein>
<accession>A0A934W7V0</accession>
<dbReference type="PANTHER" id="PTHR10953">
    <property type="entry name" value="UBIQUITIN-ACTIVATING ENZYME E1"/>
    <property type="match status" value="1"/>
</dbReference>
<dbReference type="CDD" id="cd01483">
    <property type="entry name" value="E1_enzyme_family"/>
    <property type="match status" value="1"/>
</dbReference>
<feature type="domain" description="THIF-type NAD/FAD binding fold" evidence="2">
    <location>
        <begin position="14"/>
        <end position="231"/>
    </location>
</feature>
<dbReference type="GO" id="GO:0008641">
    <property type="term" value="F:ubiquitin-like modifier activating enzyme activity"/>
    <property type="evidence" value="ECO:0007669"/>
    <property type="project" value="InterPro"/>
</dbReference>
<proteinExistence type="predicted"/>
<organism evidence="3 4">
    <name type="scientific">Noviherbaspirillum pedocola</name>
    <dbReference type="NCBI Taxonomy" id="2801341"/>
    <lineage>
        <taxon>Bacteria</taxon>
        <taxon>Pseudomonadati</taxon>
        <taxon>Pseudomonadota</taxon>
        <taxon>Betaproteobacteria</taxon>
        <taxon>Burkholderiales</taxon>
        <taxon>Oxalobacteraceae</taxon>
        <taxon>Noviherbaspirillum</taxon>
    </lineage>
</organism>
<reference evidence="3" key="1">
    <citation type="submission" date="2021-01" db="EMBL/GenBank/DDBJ databases">
        <title>Genome sequence of strain Noviherbaspirillum sp. DKR-6.</title>
        <authorList>
            <person name="Chaudhary D.K."/>
        </authorList>
    </citation>
    <scope>NUCLEOTIDE SEQUENCE</scope>
    <source>
        <strain evidence="3">DKR-6</strain>
    </source>
</reference>
<evidence type="ECO:0000256" key="1">
    <source>
        <dbReference type="SAM" id="MobiDB-lite"/>
    </source>
</evidence>
<dbReference type="RefSeq" id="WP_200593077.1">
    <property type="nucleotide sequence ID" value="NZ_JAEPBG010000006.1"/>
</dbReference>
<feature type="region of interest" description="Disordered" evidence="1">
    <location>
        <begin position="277"/>
        <end position="302"/>
    </location>
</feature>
<evidence type="ECO:0000313" key="4">
    <source>
        <dbReference type="Proteomes" id="UP000622890"/>
    </source>
</evidence>
<evidence type="ECO:0000259" key="2">
    <source>
        <dbReference type="Pfam" id="PF00899"/>
    </source>
</evidence>
<dbReference type="InterPro" id="IPR035985">
    <property type="entry name" value="Ubiquitin-activating_enz"/>
</dbReference>
<name>A0A934W7V0_9BURK</name>
<dbReference type="InterPro" id="IPR022500">
    <property type="entry name" value="PRTRC_ThiF"/>
</dbReference>
<dbReference type="Gene3D" id="3.40.50.720">
    <property type="entry name" value="NAD(P)-binding Rossmann-like Domain"/>
    <property type="match status" value="1"/>
</dbReference>
<keyword evidence="4" id="KW-1185">Reference proteome</keyword>
<dbReference type="EMBL" id="JAEPBG010000006">
    <property type="protein sequence ID" value="MBK4736048.1"/>
    <property type="molecule type" value="Genomic_DNA"/>
</dbReference>
<dbReference type="GO" id="GO:0016779">
    <property type="term" value="F:nucleotidyltransferase activity"/>
    <property type="evidence" value="ECO:0007669"/>
    <property type="project" value="TreeGrafter"/>
</dbReference>
<comment type="caution">
    <text evidence="3">The sequence shown here is derived from an EMBL/GenBank/DDBJ whole genome shotgun (WGS) entry which is preliminary data.</text>
</comment>
<dbReference type="NCBIfam" id="TIGR03736">
    <property type="entry name" value="PRTRC_ThiF"/>
    <property type="match status" value="1"/>
</dbReference>
<dbReference type="PANTHER" id="PTHR10953:SF247">
    <property type="entry name" value="SLL6053 PROTEIN"/>
    <property type="match status" value="1"/>
</dbReference>
<dbReference type="Pfam" id="PF00899">
    <property type="entry name" value="ThiF"/>
    <property type="match status" value="1"/>
</dbReference>
<sequence length="302" mass="32384">MKVIHKIDPNLLRRSVNVTVVGAGGTGSALLPRLMQLHHALIALGHPGGLDVCVYDGDTVSEANIGRQGFFPSDVGQYKATVLVNRLNMCWGTQWEAYPQRINKSDRIRTDIIIGCVDTRKARAAILGCVANAHVYYLDCGNGQNSGQVVIGEIGGPSTMKRCDRLPSVADLFPEAVNPDLDATDDAPSCSVAEALEKQSLVVNMAMATAAFNLLWTLFREGGLNYSGQFINLKTGMTAPIRMDTAVWERLGYKAPVPKQRVRRKVLKVAEVGTAPEGAGPTEAAVTNEDAVPAPEEMALAA</sequence>
<dbReference type="GO" id="GO:0005737">
    <property type="term" value="C:cytoplasm"/>
    <property type="evidence" value="ECO:0007669"/>
    <property type="project" value="TreeGrafter"/>
</dbReference>
<dbReference type="GO" id="GO:0004792">
    <property type="term" value="F:thiosulfate-cyanide sulfurtransferase activity"/>
    <property type="evidence" value="ECO:0007669"/>
    <property type="project" value="TreeGrafter"/>
</dbReference>
<dbReference type="InterPro" id="IPR000594">
    <property type="entry name" value="ThiF_NAD_FAD-bd"/>
</dbReference>
<gene>
    <name evidence="3" type="ORF">JJB74_15610</name>
</gene>
<dbReference type="Proteomes" id="UP000622890">
    <property type="component" value="Unassembled WGS sequence"/>
</dbReference>
<dbReference type="AlphaFoldDB" id="A0A934W7V0"/>
<dbReference type="SUPFAM" id="SSF69572">
    <property type="entry name" value="Activating enzymes of the ubiquitin-like proteins"/>
    <property type="match status" value="1"/>
</dbReference>
<evidence type="ECO:0000313" key="3">
    <source>
        <dbReference type="EMBL" id="MBK4736048.1"/>
    </source>
</evidence>
<dbReference type="InterPro" id="IPR045886">
    <property type="entry name" value="ThiF/MoeB/HesA"/>
</dbReference>